<accession>S8DLG2</accession>
<organism evidence="6 7">
    <name type="scientific">Fomitopsis schrenkii</name>
    <name type="common">Brown rot fungus</name>
    <dbReference type="NCBI Taxonomy" id="2126942"/>
    <lineage>
        <taxon>Eukaryota</taxon>
        <taxon>Fungi</taxon>
        <taxon>Dikarya</taxon>
        <taxon>Basidiomycota</taxon>
        <taxon>Agaricomycotina</taxon>
        <taxon>Agaricomycetes</taxon>
        <taxon>Polyporales</taxon>
        <taxon>Fomitopsis</taxon>
    </lineage>
</organism>
<dbReference type="Gene3D" id="6.10.140.2220">
    <property type="match status" value="1"/>
</dbReference>
<keyword evidence="3" id="KW-0862">Zinc</keyword>
<evidence type="ECO:0000256" key="3">
    <source>
        <dbReference type="ARBA" id="ARBA00022833"/>
    </source>
</evidence>
<dbReference type="GO" id="GO:0008270">
    <property type="term" value="F:zinc ion binding"/>
    <property type="evidence" value="ECO:0007669"/>
    <property type="project" value="UniProtKB-KW"/>
</dbReference>
<feature type="domain" description="MYND-type" evidence="5">
    <location>
        <begin position="172"/>
        <end position="208"/>
    </location>
</feature>
<dbReference type="OrthoDB" id="432970at2759"/>
<dbReference type="PROSITE" id="PS50865">
    <property type="entry name" value="ZF_MYND_2"/>
    <property type="match status" value="1"/>
</dbReference>
<dbReference type="eggNOG" id="ENOG502RC6E">
    <property type="taxonomic scope" value="Eukaryota"/>
</dbReference>
<evidence type="ECO:0000256" key="2">
    <source>
        <dbReference type="ARBA" id="ARBA00022771"/>
    </source>
</evidence>
<protein>
    <recommendedName>
        <fullName evidence="5">MYND-type domain-containing protein</fullName>
    </recommendedName>
</protein>
<evidence type="ECO:0000313" key="7">
    <source>
        <dbReference type="Proteomes" id="UP000015241"/>
    </source>
</evidence>
<proteinExistence type="predicted"/>
<evidence type="ECO:0000313" key="6">
    <source>
        <dbReference type="EMBL" id="EPS93597.1"/>
    </source>
</evidence>
<dbReference type="EMBL" id="KE504266">
    <property type="protein sequence ID" value="EPS93597.1"/>
    <property type="molecule type" value="Genomic_DNA"/>
</dbReference>
<reference evidence="6 7" key="1">
    <citation type="journal article" date="2012" name="Science">
        <title>The Paleozoic origin of enzymatic lignin decomposition reconstructed from 31 fungal genomes.</title>
        <authorList>
            <person name="Floudas D."/>
            <person name="Binder M."/>
            <person name="Riley R."/>
            <person name="Barry K."/>
            <person name="Blanchette R.A."/>
            <person name="Henrissat B."/>
            <person name="Martinez A.T."/>
            <person name="Otillar R."/>
            <person name="Spatafora J.W."/>
            <person name="Yadav J.S."/>
            <person name="Aerts A."/>
            <person name="Benoit I."/>
            <person name="Boyd A."/>
            <person name="Carlson A."/>
            <person name="Copeland A."/>
            <person name="Coutinho P.M."/>
            <person name="de Vries R.P."/>
            <person name="Ferreira P."/>
            <person name="Findley K."/>
            <person name="Foster B."/>
            <person name="Gaskell J."/>
            <person name="Glotzer D."/>
            <person name="Gorecki P."/>
            <person name="Heitman J."/>
            <person name="Hesse C."/>
            <person name="Hori C."/>
            <person name="Igarashi K."/>
            <person name="Jurgens J.A."/>
            <person name="Kallen N."/>
            <person name="Kersten P."/>
            <person name="Kohler A."/>
            <person name="Kuees U."/>
            <person name="Kumar T.K.A."/>
            <person name="Kuo A."/>
            <person name="LaButti K."/>
            <person name="Larrondo L.F."/>
            <person name="Lindquist E."/>
            <person name="Ling A."/>
            <person name="Lombard V."/>
            <person name="Lucas S."/>
            <person name="Lundell T."/>
            <person name="Martin R."/>
            <person name="McLaughlin D.J."/>
            <person name="Morgenstern I."/>
            <person name="Morin E."/>
            <person name="Murat C."/>
            <person name="Nagy L.G."/>
            <person name="Nolan M."/>
            <person name="Ohm R.A."/>
            <person name="Patyshakuliyeva A."/>
            <person name="Rokas A."/>
            <person name="Ruiz-Duenas F.J."/>
            <person name="Sabat G."/>
            <person name="Salamov A."/>
            <person name="Samejima M."/>
            <person name="Schmutz J."/>
            <person name="Slot J.C."/>
            <person name="St John F."/>
            <person name="Stenlid J."/>
            <person name="Sun H."/>
            <person name="Sun S."/>
            <person name="Syed K."/>
            <person name="Tsang A."/>
            <person name="Wiebenga A."/>
            <person name="Young D."/>
            <person name="Pisabarro A."/>
            <person name="Eastwood D.C."/>
            <person name="Martin F."/>
            <person name="Cullen D."/>
            <person name="Grigoriev I.V."/>
            <person name="Hibbett D.S."/>
        </authorList>
    </citation>
    <scope>NUCLEOTIDE SEQUENCE</scope>
    <source>
        <strain evidence="7">FP-58527</strain>
    </source>
</reference>
<keyword evidence="2 4" id="KW-0863">Zinc-finger</keyword>
<name>S8DLG2_FOMSC</name>
<evidence type="ECO:0000256" key="4">
    <source>
        <dbReference type="PROSITE-ProRule" id="PRU00134"/>
    </source>
</evidence>
<dbReference type="Proteomes" id="UP000015241">
    <property type="component" value="Unassembled WGS sequence"/>
</dbReference>
<sequence length="237" mass="26119">MRRNAERKIAPSDTNAERRAKGAIRNAIGFTANWMHACHFDAPAQLRPFVELCLKADLFAALDPAIPRVASMQGVAMQLIRIFFCVENVAKAAPSLLQHQLPRPHAAHALLLLAFMDPRTRAPRGPSEFDRTGVLRRDARGMPADGQFYDSAVWHMWHALESIAKPRGVCVRRVCDRAAATVCGKCGAAGYCGEECEKRDWKEHKIVCGVAVHELEPGAGGIRRITIPAQSMQSSED</sequence>
<dbReference type="AlphaFoldDB" id="S8DLG2"/>
<dbReference type="InterPro" id="IPR002893">
    <property type="entry name" value="Znf_MYND"/>
</dbReference>
<evidence type="ECO:0000256" key="1">
    <source>
        <dbReference type="ARBA" id="ARBA00022723"/>
    </source>
</evidence>
<keyword evidence="7" id="KW-1185">Reference proteome</keyword>
<gene>
    <name evidence="6" type="ORF">FOMPIDRAFT_1026480</name>
</gene>
<dbReference type="Pfam" id="PF01753">
    <property type="entry name" value="zf-MYND"/>
    <property type="match status" value="1"/>
</dbReference>
<keyword evidence="1" id="KW-0479">Metal-binding</keyword>
<dbReference type="InParanoid" id="S8DLG2"/>
<dbReference type="SUPFAM" id="SSF144232">
    <property type="entry name" value="HIT/MYND zinc finger-like"/>
    <property type="match status" value="1"/>
</dbReference>
<dbReference type="HOGENOM" id="CLU_1170664_0_0_1"/>
<evidence type="ECO:0000259" key="5">
    <source>
        <dbReference type="PROSITE" id="PS50865"/>
    </source>
</evidence>